<dbReference type="InterPro" id="IPR016181">
    <property type="entry name" value="Acyl_CoA_acyltransferase"/>
</dbReference>
<dbReference type="PANTHER" id="PTHR43420">
    <property type="entry name" value="ACETYLTRANSFERASE"/>
    <property type="match status" value="1"/>
</dbReference>
<dbReference type="GO" id="GO:0008999">
    <property type="term" value="F:protein-N-terminal-alanine acetyltransferase activity"/>
    <property type="evidence" value="ECO:0007669"/>
    <property type="project" value="UniProtKB-EC"/>
</dbReference>
<dbReference type="PANTHER" id="PTHR43420:SF12">
    <property type="entry name" value="N-ACETYLTRANSFERASE DOMAIN-CONTAINING PROTEIN"/>
    <property type="match status" value="1"/>
</dbReference>
<evidence type="ECO:0000259" key="3">
    <source>
        <dbReference type="PROSITE" id="PS51186"/>
    </source>
</evidence>
<accession>A0A7W6P0D5</accession>
<dbReference type="EC" id="2.3.1.267" evidence="4"/>
<dbReference type="AlphaFoldDB" id="A0A7W6P0D5"/>
<reference evidence="4 5" key="1">
    <citation type="submission" date="2020-08" db="EMBL/GenBank/DDBJ databases">
        <title>Genomic Encyclopedia of Type Strains, Phase IV (KMG-IV): sequencing the most valuable type-strain genomes for metagenomic binning, comparative biology and taxonomic classification.</title>
        <authorList>
            <person name="Goeker M."/>
        </authorList>
    </citation>
    <scope>NUCLEOTIDE SEQUENCE [LARGE SCALE GENOMIC DNA]</scope>
    <source>
        <strain evidence="4 5">DSM 26385</strain>
    </source>
</reference>
<name>A0A7W6P0D5_9HYPH</name>
<sequence length="163" mass="17610">MLKYFTGAPEFDIAPMEGRDCGDIAALHADRFPAPWSEDEFASLFSQDTVFGFVARQTNAWNGRPLAGFVLAREVAGEAEILTVAVAEKAGRAGLGWRLMRAAMSEAHLRGATEMFLEVDSANTPAIGLYAKLGFAKVGERAAYYAAEDGTRSTALVMRRDLG</sequence>
<evidence type="ECO:0000256" key="2">
    <source>
        <dbReference type="ARBA" id="ARBA00023315"/>
    </source>
</evidence>
<dbReference type="InterPro" id="IPR000182">
    <property type="entry name" value="GNAT_dom"/>
</dbReference>
<comment type="caution">
    <text evidence="4">The sequence shown here is derived from an EMBL/GenBank/DDBJ whole genome shotgun (WGS) entry which is preliminary data.</text>
</comment>
<organism evidence="4 5">
    <name type="scientific">Allorhizobium borbori</name>
    <dbReference type="NCBI Taxonomy" id="485907"/>
    <lineage>
        <taxon>Bacteria</taxon>
        <taxon>Pseudomonadati</taxon>
        <taxon>Pseudomonadota</taxon>
        <taxon>Alphaproteobacteria</taxon>
        <taxon>Hyphomicrobiales</taxon>
        <taxon>Rhizobiaceae</taxon>
        <taxon>Rhizobium/Agrobacterium group</taxon>
        <taxon>Allorhizobium</taxon>
    </lineage>
</organism>
<keyword evidence="1 4" id="KW-0808">Transferase</keyword>
<protein>
    <submittedName>
        <fullName evidence="4">Ribosomal-protein-alanine N-acetyltransferase</fullName>
        <ecNumber evidence="4">2.3.1.267</ecNumber>
    </submittedName>
</protein>
<dbReference type="CDD" id="cd04301">
    <property type="entry name" value="NAT_SF"/>
    <property type="match status" value="1"/>
</dbReference>
<evidence type="ECO:0000313" key="5">
    <source>
        <dbReference type="Proteomes" id="UP000584824"/>
    </source>
</evidence>
<keyword evidence="2 4" id="KW-0012">Acyltransferase</keyword>
<evidence type="ECO:0000256" key="1">
    <source>
        <dbReference type="ARBA" id="ARBA00022679"/>
    </source>
</evidence>
<proteinExistence type="predicted"/>
<dbReference type="RefSeq" id="WP_183788371.1">
    <property type="nucleotide sequence ID" value="NZ_JACIDU010000001.1"/>
</dbReference>
<dbReference type="Pfam" id="PF00583">
    <property type="entry name" value="Acetyltransf_1"/>
    <property type="match status" value="1"/>
</dbReference>
<gene>
    <name evidence="4" type="ORF">GGQ66_000120</name>
</gene>
<feature type="domain" description="N-acetyltransferase" evidence="3">
    <location>
        <begin position="11"/>
        <end position="163"/>
    </location>
</feature>
<dbReference type="PROSITE" id="PS51186">
    <property type="entry name" value="GNAT"/>
    <property type="match status" value="1"/>
</dbReference>
<dbReference type="InterPro" id="IPR050680">
    <property type="entry name" value="YpeA/RimI_acetyltransf"/>
</dbReference>
<dbReference type="SUPFAM" id="SSF55729">
    <property type="entry name" value="Acyl-CoA N-acyltransferases (Nat)"/>
    <property type="match status" value="1"/>
</dbReference>
<dbReference type="Gene3D" id="3.40.630.30">
    <property type="match status" value="1"/>
</dbReference>
<evidence type="ECO:0000313" key="4">
    <source>
        <dbReference type="EMBL" id="MBB4101604.1"/>
    </source>
</evidence>
<dbReference type="EMBL" id="JACIDU010000001">
    <property type="protein sequence ID" value="MBB4101604.1"/>
    <property type="molecule type" value="Genomic_DNA"/>
</dbReference>
<dbReference type="Proteomes" id="UP000584824">
    <property type="component" value="Unassembled WGS sequence"/>
</dbReference>
<keyword evidence="5" id="KW-1185">Reference proteome</keyword>